<proteinExistence type="predicted"/>
<evidence type="ECO:0000313" key="4">
    <source>
        <dbReference type="WBParaSite" id="Hba_21091"/>
    </source>
</evidence>
<dbReference type="InterPro" id="IPR017853">
    <property type="entry name" value="GH"/>
</dbReference>
<evidence type="ECO:0000256" key="1">
    <source>
        <dbReference type="SAM" id="MobiDB-lite"/>
    </source>
</evidence>
<dbReference type="GO" id="GO:0045087">
    <property type="term" value="P:innate immune response"/>
    <property type="evidence" value="ECO:0007669"/>
    <property type="project" value="TreeGrafter"/>
</dbReference>
<organism evidence="3 4">
    <name type="scientific">Heterorhabditis bacteriophora</name>
    <name type="common">Entomopathogenic nematode worm</name>
    <dbReference type="NCBI Taxonomy" id="37862"/>
    <lineage>
        <taxon>Eukaryota</taxon>
        <taxon>Metazoa</taxon>
        <taxon>Ecdysozoa</taxon>
        <taxon>Nematoda</taxon>
        <taxon>Chromadorea</taxon>
        <taxon>Rhabditida</taxon>
        <taxon>Rhabditina</taxon>
        <taxon>Rhabditomorpha</taxon>
        <taxon>Strongyloidea</taxon>
        <taxon>Heterorhabditidae</taxon>
        <taxon>Heterorhabditis</taxon>
    </lineage>
</organism>
<accession>A0A1I7XU95</accession>
<dbReference type="Gene3D" id="3.20.20.80">
    <property type="entry name" value="Glycosidases"/>
    <property type="match status" value="1"/>
</dbReference>
<dbReference type="WBParaSite" id="Hba_21091">
    <property type="protein sequence ID" value="Hba_21091"/>
    <property type="gene ID" value="Hba_21091"/>
</dbReference>
<evidence type="ECO:0000313" key="3">
    <source>
        <dbReference type="Proteomes" id="UP000095283"/>
    </source>
</evidence>
<dbReference type="PANTHER" id="PTHR23208:SF36">
    <property type="entry name" value="LYSOZYME-RELATED"/>
    <property type="match status" value="1"/>
</dbReference>
<protein>
    <submittedName>
        <fullName evidence="4">GH26 domain-containing protein</fullName>
    </submittedName>
</protein>
<dbReference type="SUPFAM" id="SSF51445">
    <property type="entry name" value="(Trans)glycosidases"/>
    <property type="match status" value="1"/>
</dbReference>
<sequence>MTLLLPPEVLIIHTLLIGLSIDWLMILLSEHRVVTNILKMNYFYLFYLLFASCYAVPIIPQIGGINNVPSYYGVDLAVATSFSQFSCIKTNGYQAVFIRAYNPAGNGAFDVNAPLNINNAHNAGLGTEVYMTPQPKSNKKGYQQFDEFYNGLQSKGISIYSLWIQVTSPVNWLGQTKEDNTEFISEYIPITTTGIRLLPDGLRDLTLCSGEYWNVFGSGIGGESKADFEDFRPFGSWLSPTVKQFGQVETLCGITVNRDIYVAAASSPKIVNAENTTKLEKLEMSTFVMRRVLFILLLLLATTAEKDKNQIHTTTEISTETPTNNYENIKSSSDLLEVTPSHEYTKGAIGSFIETSVDNIEATFRFFIDKFLEVTGLDELGSKVVEKENTTAMEPVDIKTDNTNIVRSTINARREKLKSSMKFEENDKEPELRSVEENDKVVEKKMNAKKIMTKDLSSEN</sequence>
<dbReference type="Proteomes" id="UP000095283">
    <property type="component" value="Unplaced"/>
</dbReference>
<keyword evidence="2" id="KW-0812">Transmembrane</keyword>
<evidence type="ECO:0000256" key="2">
    <source>
        <dbReference type="SAM" id="Phobius"/>
    </source>
</evidence>
<reference evidence="4" key="1">
    <citation type="submission" date="2016-11" db="UniProtKB">
        <authorList>
            <consortium name="WormBaseParasite"/>
        </authorList>
    </citation>
    <scope>IDENTIFICATION</scope>
</reference>
<name>A0A1I7XU95_HETBA</name>
<feature type="transmembrane region" description="Helical" evidence="2">
    <location>
        <begin position="12"/>
        <end position="29"/>
    </location>
</feature>
<dbReference type="PANTHER" id="PTHR23208">
    <property type="entry name" value="LYSOZYME PROTEIN"/>
    <property type="match status" value="1"/>
</dbReference>
<keyword evidence="2" id="KW-1133">Transmembrane helix</keyword>
<feature type="region of interest" description="Disordered" evidence="1">
    <location>
        <begin position="420"/>
        <end position="439"/>
    </location>
</feature>
<dbReference type="InterPro" id="IPR051595">
    <property type="entry name" value="GH25_Enzymes"/>
</dbReference>
<dbReference type="AlphaFoldDB" id="A0A1I7XU95"/>
<dbReference type="GO" id="GO:0007165">
    <property type="term" value="P:signal transduction"/>
    <property type="evidence" value="ECO:0007669"/>
    <property type="project" value="TreeGrafter"/>
</dbReference>
<feature type="transmembrane region" description="Helical" evidence="2">
    <location>
        <begin position="41"/>
        <end position="59"/>
    </location>
</feature>
<keyword evidence="3" id="KW-1185">Reference proteome</keyword>
<keyword evidence="2" id="KW-0472">Membrane</keyword>